<dbReference type="InterPro" id="IPR009057">
    <property type="entry name" value="Homeodomain-like_sf"/>
</dbReference>
<dbReference type="Proteomes" id="UP000464480">
    <property type="component" value="Chromosome"/>
</dbReference>
<feature type="domain" description="HTH tetR-type" evidence="4">
    <location>
        <begin position="28"/>
        <end position="88"/>
    </location>
</feature>
<dbReference type="SUPFAM" id="SSF46689">
    <property type="entry name" value="Homeodomain-like"/>
    <property type="match status" value="1"/>
</dbReference>
<dbReference type="PRINTS" id="PR00455">
    <property type="entry name" value="HTHTETR"/>
</dbReference>
<dbReference type="InterPro" id="IPR036271">
    <property type="entry name" value="Tet_transcr_reg_TetR-rel_C_sf"/>
</dbReference>
<dbReference type="RefSeq" id="WP_159411092.1">
    <property type="nucleotide sequence ID" value="NZ_CP026115.2"/>
</dbReference>
<dbReference type="Gene3D" id="1.10.357.10">
    <property type="entry name" value="Tetracycline Repressor, domain 2"/>
    <property type="match status" value="1"/>
</dbReference>
<proteinExistence type="predicted"/>
<feature type="region of interest" description="Disordered" evidence="3">
    <location>
        <begin position="1"/>
        <end position="24"/>
    </location>
</feature>
<protein>
    <submittedName>
        <fullName evidence="5">TetR family transcriptional regulator</fullName>
    </submittedName>
</protein>
<keyword evidence="1 2" id="KW-0238">DNA-binding</keyword>
<name>A0A6I6XZY7_PSEPU</name>
<feature type="DNA-binding region" description="H-T-H motif" evidence="2">
    <location>
        <begin position="51"/>
        <end position="70"/>
    </location>
</feature>
<evidence type="ECO:0000313" key="5">
    <source>
        <dbReference type="EMBL" id="QHG65775.2"/>
    </source>
</evidence>
<accession>A0A6I6XZY7</accession>
<dbReference type="GO" id="GO:0003700">
    <property type="term" value="F:DNA-binding transcription factor activity"/>
    <property type="evidence" value="ECO:0007669"/>
    <property type="project" value="TreeGrafter"/>
</dbReference>
<gene>
    <name evidence="5" type="ORF">C2H86_15795</name>
</gene>
<evidence type="ECO:0000256" key="3">
    <source>
        <dbReference type="SAM" id="MobiDB-lite"/>
    </source>
</evidence>
<dbReference type="GO" id="GO:0000976">
    <property type="term" value="F:transcription cis-regulatory region binding"/>
    <property type="evidence" value="ECO:0007669"/>
    <property type="project" value="TreeGrafter"/>
</dbReference>
<dbReference type="PANTHER" id="PTHR30055">
    <property type="entry name" value="HTH-TYPE TRANSCRIPTIONAL REGULATOR RUTR"/>
    <property type="match status" value="1"/>
</dbReference>
<dbReference type="SUPFAM" id="SSF48498">
    <property type="entry name" value="Tetracyclin repressor-like, C-terminal domain"/>
    <property type="match status" value="1"/>
</dbReference>
<reference evidence="5 6" key="1">
    <citation type="submission" date="2020-02" db="EMBL/GenBank/DDBJ databases">
        <title>Pseudomonas Putida W5 Complete Genome Assembly.</title>
        <authorList>
            <person name="Yuan Z.-C."/>
            <person name="Shaw G.A."/>
            <person name="Cusano A.D."/>
            <person name="Caddey B.J."/>
            <person name="Weselowski B.J."/>
        </authorList>
    </citation>
    <scope>NUCLEOTIDE SEQUENCE [LARGE SCALE GENOMIC DNA]</scope>
    <source>
        <strain evidence="5 6">W5</strain>
    </source>
</reference>
<dbReference type="EMBL" id="CP026115">
    <property type="protein sequence ID" value="QHG65775.2"/>
    <property type="molecule type" value="Genomic_DNA"/>
</dbReference>
<dbReference type="AlphaFoldDB" id="A0A6I6XZY7"/>
<evidence type="ECO:0000256" key="2">
    <source>
        <dbReference type="PROSITE-ProRule" id="PRU00335"/>
    </source>
</evidence>
<sequence>MPNLAILAGTHPSEPSMPRPKKHDLTTADSKAVIIDAALQVIRQEGAGCATYRRIAAEAGVSPGTMTYHFANINEIVAAAFVKMSNGIADQYFRQLGEARNTAHARELVADLICGDLWKASGQMLLIFELYTFVSRNPEYTYVMDDWMARSRQALQIHFDEKTARALDALIEGFTIHNALSKTTVSRADILALIEAIA</sequence>
<evidence type="ECO:0000259" key="4">
    <source>
        <dbReference type="PROSITE" id="PS50977"/>
    </source>
</evidence>
<organism evidence="5 6">
    <name type="scientific">Pseudomonas putida</name>
    <name type="common">Arthrobacter siderocapsulatus</name>
    <dbReference type="NCBI Taxonomy" id="303"/>
    <lineage>
        <taxon>Bacteria</taxon>
        <taxon>Pseudomonadati</taxon>
        <taxon>Pseudomonadota</taxon>
        <taxon>Gammaproteobacteria</taxon>
        <taxon>Pseudomonadales</taxon>
        <taxon>Pseudomonadaceae</taxon>
        <taxon>Pseudomonas</taxon>
    </lineage>
</organism>
<dbReference type="InterPro" id="IPR050109">
    <property type="entry name" value="HTH-type_TetR-like_transc_reg"/>
</dbReference>
<dbReference type="InterPro" id="IPR001647">
    <property type="entry name" value="HTH_TetR"/>
</dbReference>
<evidence type="ECO:0000256" key="1">
    <source>
        <dbReference type="ARBA" id="ARBA00023125"/>
    </source>
</evidence>
<dbReference type="PROSITE" id="PS50977">
    <property type="entry name" value="HTH_TETR_2"/>
    <property type="match status" value="1"/>
</dbReference>
<evidence type="ECO:0000313" key="6">
    <source>
        <dbReference type="Proteomes" id="UP000464480"/>
    </source>
</evidence>
<dbReference type="Pfam" id="PF00440">
    <property type="entry name" value="TetR_N"/>
    <property type="match status" value="1"/>
</dbReference>
<dbReference type="PANTHER" id="PTHR30055:SF226">
    <property type="entry name" value="HTH-TYPE TRANSCRIPTIONAL REGULATOR PKSA"/>
    <property type="match status" value="1"/>
</dbReference>